<keyword evidence="5 16" id="KW-0820">tRNA-binding</keyword>
<comment type="catalytic activity">
    <reaction evidence="14 15">
        <text>tRNA(Phe) + L-phenylalanine + ATP = L-phenylalanyl-tRNA(Phe) + AMP + diphosphate + H(+)</text>
        <dbReference type="Rhea" id="RHEA:19413"/>
        <dbReference type="Rhea" id="RHEA-COMP:9668"/>
        <dbReference type="Rhea" id="RHEA-COMP:9699"/>
        <dbReference type="ChEBI" id="CHEBI:15378"/>
        <dbReference type="ChEBI" id="CHEBI:30616"/>
        <dbReference type="ChEBI" id="CHEBI:33019"/>
        <dbReference type="ChEBI" id="CHEBI:58095"/>
        <dbReference type="ChEBI" id="CHEBI:78442"/>
        <dbReference type="ChEBI" id="CHEBI:78531"/>
        <dbReference type="ChEBI" id="CHEBI:456215"/>
        <dbReference type="EC" id="6.1.1.20"/>
    </reaction>
</comment>
<evidence type="ECO:0000256" key="6">
    <source>
        <dbReference type="ARBA" id="ARBA00022598"/>
    </source>
</evidence>
<evidence type="ECO:0000313" key="20">
    <source>
        <dbReference type="EMBL" id="RSU12666.1"/>
    </source>
</evidence>
<dbReference type="SMART" id="SM00896">
    <property type="entry name" value="FDX-ACB"/>
    <property type="match status" value="1"/>
</dbReference>
<gene>
    <name evidence="15" type="primary">pheT</name>
    <name evidence="20" type="ORF">CBF29_05930</name>
</gene>
<dbReference type="SUPFAM" id="SSF54991">
    <property type="entry name" value="Anticodon-binding domain of PheRS"/>
    <property type="match status" value="1"/>
</dbReference>
<evidence type="ECO:0000259" key="17">
    <source>
        <dbReference type="PROSITE" id="PS50886"/>
    </source>
</evidence>
<evidence type="ECO:0000256" key="1">
    <source>
        <dbReference type="ARBA" id="ARBA00004496"/>
    </source>
</evidence>
<dbReference type="HAMAP" id="MF_00283">
    <property type="entry name" value="Phe_tRNA_synth_beta1"/>
    <property type="match status" value="1"/>
</dbReference>
<keyword evidence="11 16" id="KW-0694">RNA-binding</keyword>
<evidence type="ECO:0000256" key="12">
    <source>
        <dbReference type="ARBA" id="ARBA00022917"/>
    </source>
</evidence>
<dbReference type="PROSITE" id="PS50886">
    <property type="entry name" value="TRBD"/>
    <property type="match status" value="1"/>
</dbReference>
<dbReference type="GO" id="GO:0000049">
    <property type="term" value="F:tRNA binding"/>
    <property type="evidence" value="ECO:0007669"/>
    <property type="project" value="UniProtKB-UniRule"/>
</dbReference>
<evidence type="ECO:0000256" key="15">
    <source>
        <dbReference type="HAMAP-Rule" id="MF_00283"/>
    </source>
</evidence>
<evidence type="ECO:0000256" key="11">
    <source>
        <dbReference type="ARBA" id="ARBA00022884"/>
    </source>
</evidence>
<comment type="subcellular location">
    <subcellularLocation>
        <location evidence="1 15">Cytoplasm</location>
    </subcellularLocation>
</comment>
<dbReference type="GO" id="GO:0016740">
    <property type="term" value="F:transferase activity"/>
    <property type="evidence" value="ECO:0007669"/>
    <property type="project" value="UniProtKB-ARBA"/>
</dbReference>
<keyword evidence="13 15" id="KW-0030">Aminoacyl-tRNA synthetase</keyword>
<dbReference type="GO" id="GO:0009328">
    <property type="term" value="C:phenylalanine-tRNA ligase complex"/>
    <property type="evidence" value="ECO:0007669"/>
    <property type="project" value="TreeGrafter"/>
</dbReference>
<dbReference type="FunFam" id="3.30.70.380:FF:000001">
    <property type="entry name" value="Phenylalanine--tRNA ligase beta subunit"/>
    <property type="match status" value="1"/>
</dbReference>
<dbReference type="Gene3D" id="3.50.40.10">
    <property type="entry name" value="Phenylalanyl-trna Synthetase, Chain B, domain 3"/>
    <property type="match status" value="1"/>
</dbReference>
<dbReference type="InterPro" id="IPR033714">
    <property type="entry name" value="tRNA_bind_bactPheRS"/>
</dbReference>
<evidence type="ECO:0000256" key="7">
    <source>
        <dbReference type="ARBA" id="ARBA00022723"/>
    </source>
</evidence>
<dbReference type="SUPFAM" id="SSF55681">
    <property type="entry name" value="Class II aaRS and biotin synthetases"/>
    <property type="match status" value="1"/>
</dbReference>
<dbReference type="PANTHER" id="PTHR10947">
    <property type="entry name" value="PHENYLALANYL-TRNA SYNTHETASE BETA CHAIN AND LEUCINE-RICH REPEAT-CONTAINING PROTEIN 47"/>
    <property type="match status" value="1"/>
</dbReference>
<evidence type="ECO:0000256" key="16">
    <source>
        <dbReference type="PROSITE-ProRule" id="PRU00209"/>
    </source>
</evidence>
<comment type="cofactor">
    <cofactor evidence="15">
        <name>Mg(2+)</name>
        <dbReference type="ChEBI" id="CHEBI:18420"/>
    </cofactor>
    <text evidence="15">Binds 2 magnesium ions per tetramer.</text>
</comment>
<dbReference type="Gene3D" id="2.40.50.140">
    <property type="entry name" value="Nucleic acid-binding proteins"/>
    <property type="match status" value="1"/>
</dbReference>
<dbReference type="FunFam" id="2.40.50.140:FF:000045">
    <property type="entry name" value="Phenylalanine--tRNA ligase beta subunit"/>
    <property type="match status" value="1"/>
</dbReference>
<dbReference type="InterPro" id="IPR020825">
    <property type="entry name" value="Phe-tRNA_synthase-like_B3/B4"/>
</dbReference>
<organism evidence="20 21">
    <name type="scientific">Vagococcus elongatus</name>
    <dbReference type="NCBI Taxonomy" id="180344"/>
    <lineage>
        <taxon>Bacteria</taxon>
        <taxon>Bacillati</taxon>
        <taxon>Bacillota</taxon>
        <taxon>Bacilli</taxon>
        <taxon>Lactobacillales</taxon>
        <taxon>Enterococcaceae</taxon>
        <taxon>Vagococcus</taxon>
    </lineage>
</organism>
<keyword evidence="12 15" id="KW-0648">Protein biosynthesis</keyword>
<dbReference type="SMART" id="SM00873">
    <property type="entry name" value="B3_4"/>
    <property type="match status" value="1"/>
</dbReference>
<dbReference type="Gene3D" id="3.30.930.10">
    <property type="entry name" value="Bira Bifunctional Protein, Domain 2"/>
    <property type="match status" value="1"/>
</dbReference>
<dbReference type="Gene3D" id="3.30.70.380">
    <property type="entry name" value="Ferrodoxin-fold anticodon-binding domain"/>
    <property type="match status" value="1"/>
</dbReference>
<dbReference type="InterPro" id="IPR009061">
    <property type="entry name" value="DNA-bd_dom_put_sf"/>
</dbReference>
<dbReference type="Pfam" id="PF03483">
    <property type="entry name" value="B3_4"/>
    <property type="match status" value="1"/>
</dbReference>
<dbReference type="EC" id="6.1.1.20" evidence="15"/>
<dbReference type="CDD" id="cd00769">
    <property type="entry name" value="PheRS_beta_core"/>
    <property type="match status" value="1"/>
</dbReference>
<sequence length="804" mass="89287">MLVSYKWLQDFLDLSQTTAIELADKMSRTGIEVEEVNTLQDGLKKIVVGYVKEAKAHENSDHLSVCQVDVGEEEDYQIVCGAPNVATGQKVVVALPGARITGNIKIKKNKMRGEVSMGMICSLEEMGFPENVIPKAYADGIYVLPSDANVGEEAYAYLGMDDPIIELSVTPNRADALSMMGVAHEVGAIYRQQPKFDKKILKETSSMSIQDLLTVRVEDEKDAPNYRMRVVENLTIKESPLWLQTRLMNAGIRPHNNVVDVTNYVLLLFGQPLHAFDYDKIGSKEILVRRGLPEETLMTLDGVERKVGPENIMITNGQAPIALAGVMGGFDSEVTEETTSVAIEAASFDPALTRKTSAQFNLRSESSARFEKGINLATVQEALDYAAMLMAELGDGEVVAGEIVASETLPEQIIVDISLEKINRLLGTDLLTSEVNEIFDALGFAYSENDEYYAIEIPPRRWDIKIPEDIVEEVARIYGYDDLPSTLPKGEALPGGLTVNQQLIREIRDILEGSGLSEAISYALTTEEKAGQFVIQHGENVKLASPMSEDHSVMRQSLISGLLTDMSYNVARKNLNVALYEIGNIFIQKEKKEIPEQRKHLALAITGLWHEKAWSETNQSVDFYLLKGIVENLMTMLGAENVRYEATVEYSELHPGRTAKMILNEEVIGFVGQLHPSMAKAYDIHDTFVCEIDLDILFAQELKNFDFKEVSKYPSVSRDIALLVDKNITNQQLIDVIRAKGGAYLKDVHLFDVFEGEKLGKAKKSLAYSLTFQNPASTLVDEEVTQAMEKISSALENNFSAEIR</sequence>
<evidence type="ECO:0000256" key="8">
    <source>
        <dbReference type="ARBA" id="ARBA00022741"/>
    </source>
</evidence>
<dbReference type="InterPro" id="IPR005146">
    <property type="entry name" value="B3/B4_tRNA-bd"/>
</dbReference>
<keyword evidence="9 15" id="KW-0067">ATP-binding</keyword>
<dbReference type="InterPro" id="IPR005121">
    <property type="entry name" value="Fdx_antiC-bd"/>
</dbReference>
<feature type="binding site" evidence="15">
    <location>
        <position position="473"/>
    </location>
    <ligand>
        <name>Mg(2+)</name>
        <dbReference type="ChEBI" id="CHEBI:18420"/>
        <note>shared with alpha subunit</note>
    </ligand>
</feature>
<dbReference type="Pfam" id="PF03147">
    <property type="entry name" value="FDX-ACB"/>
    <property type="match status" value="1"/>
</dbReference>
<evidence type="ECO:0000256" key="3">
    <source>
        <dbReference type="ARBA" id="ARBA00011209"/>
    </source>
</evidence>
<proteinExistence type="inferred from homology"/>
<dbReference type="NCBIfam" id="TIGR00472">
    <property type="entry name" value="pheT_bact"/>
    <property type="match status" value="1"/>
</dbReference>
<feature type="binding site" evidence="15">
    <location>
        <position position="472"/>
    </location>
    <ligand>
        <name>Mg(2+)</name>
        <dbReference type="ChEBI" id="CHEBI:18420"/>
        <note>shared with alpha subunit</note>
    </ligand>
</feature>
<comment type="subunit">
    <text evidence="3 15">Tetramer of two alpha and two beta subunits.</text>
</comment>
<evidence type="ECO:0000256" key="14">
    <source>
        <dbReference type="ARBA" id="ARBA00049255"/>
    </source>
</evidence>
<evidence type="ECO:0000256" key="4">
    <source>
        <dbReference type="ARBA" id="ARBA00022490"/>
    </source>
</evidence>
<dbReference type="SUPFAM" id="SSF50249">
    <property type="entry name" value="Nucleic acid-binding proteins"/>
    <property type="match status" value="1"/>
</dbReference>
<dbReference type="InterPro" id="IPR005147">
    <property type="entry name" value="tRNA_synthase_B5-dom"/>
</dbReference>
<dbReference type="GO" id="GO:0000287">
    <property type="term" value="F:magnesium ion binding"/>
    <property type="evidence" value="ECO:0007669"/>
    <property type="project" value="UniProtKB-UniRule"/>
</dbReference>
<feature type="binding site" evidence="15">
    <location>
        <position position="469"/>
    </location>
    <ligand>
        <name>Mg(2+)</name>
        <dbReference type="ChEBI" id="CHEBI:18420"/>
        <note>shared with alpha subunit</note>
    </ligand>
</feature>
<keyword evidence="10 15" id="KW-0460">Magnesium</keyword>
<dbReference type="InterPro" id="IPR004532">
    <property type="entry name" value="Phe-tRNA-ligase_IIc_bsu_bact"/>
</dbReference>
<dbReference type="Pfam" id="PF01588">
    <property type="entry name" value="tRNA_bind"/>
    <property type="match status" value="1"/>
</dbReference>
<accession>A0A430AXA9</accession>
<name>A0A430AXA9_9ENTE</name>
<comment type="similarity">
    <text evidence="2 15">Belongs to the phenylalanyl-tRNA synthetase beta subunit family. Type 1 subfamily.</text>
</comment>
<dbReference type="InterPro" id="IPR036690">
    <property type="entry name" value="Fdx_antiC-bd_sf"/>
</dbReference>
<dbReference type="PROSITE" id="PS51447">
    <property type="entry name" value="FDX_ACB"/>
    <property type="match status" value="1"/>
</dbReference>
<dbReference type="Gene3D" id="3.30.56.10">
    <property type="match status" value="2"/>
</dbReference>
<dbReference type="NCBIfam" id="NF045760">
    <property type="entry name" value="YtpR"/>
    <property type="match status" value="1"/>
</dbReference>
<dbReference type="GO" id="GO:0005524">
    <property type="term" value="F:ATP binding"/>
    <property type="evidence" value="ECO:0007669"/>
    <property type="project" value="UniProtKB-UniRule"/>
</dbReference>
<keyword evidence="21" id="KW-1185">Reference proteome</keyword>
<keyword evidence="8 15" id="KW-0547">Nucleotide-binding</keyword>
<dbReference type="RefSeq" id="WP_126808425.1">
    <property type="nucleotide sequence ID" value="NZ_NGKA01000007.1"/>
</dbReference>
<dbReference type="GO" id="GO:0140096">
    <property type="term" value="F:catalytic activity, acting on a protein"/>
    <property type="evidence" value="ECO:0007669"/>
    <property type="project" value="UniProtKB-ARBA"/>
</dbReference>
<dbReference type="FunFam" id="3.30.56.10:FF:000002">
    <property type="entry name" value="Phenylalanine--tRNA ligase beta subunit"/>
    <property type="match status" value="1"/>
</dbReference>
<dbReference type="Pfam" id="PF03484">
    <property type="entry name" value="B5"/>
    <property type="match status" value="1"/>
</dbReference>
<dbReference type="FunFam" id="3.50.40.10:FF:000001">
    <property type="entry name" value="Phenylalanine--tRNA ligase beta subunit"/>
    <property type="match status" value="1"/>
</dbReference>
<dbReference type="OrthoDB" id="9805455at2"/>
<comment type="caution">
    <text evidence="20">The sequence shown here is derived from an EMBL/GenBank/DDBJ whole genome shotgun (WGS) entry which is preliminary data.</text>
</comment>
<dbReference type="CDD" id="cd02796">
    <property type="entry name" value="tRNA_bind_bactPheRS"/>
    <property type="match status" value="1"/>
</dbReference>
<dbReference type="SMART" id="SM00874">
    <property type="entry name" value="B5"/>
    <property type="match status" value="1"/>
</dbReference>
<keyword evidence="7 15" id="KW-0479">Metal-binding</keyword>
<evidence type="ECO:0000256" key="13">
    <source>
        <dbReference type="ARBA" id="ARBA00023146"/>
    </source>
</evidence>
<keyword evidence="6 15" id="KW-0436">Ligase</keyword>
<feature type="domain" description="FDX-ACB" evidence="18">
    <location>
        <begin position="711"/>
        <end position="804"/>
    </location>
</feature>
<evidence type="ECO:0000256" key="5">
    <source>
        <dbReference type="ARBA" id="ARBA00022555"/>
    </source>
</evidence>
<feature type="binding site" evidence="15">
    <location>
        <position position="463"/>
    </location>
    <ligand>
        <name>Mg(2+)</name>
        <dbReference type="ChEBI" id="CHEBI:18420"/>
        <note>shared with alpha subunit</note>
    </ligand>
</feature>
<keyword evidence="4 15" id="KW-0963">Cytoplasm</keyword>
<dbReference type="InterPro" id="IPR045864">
    <property type="entry name" value="aa-tRNA-synth_II/BPL/LPL"/>
</dbReference>
<dbReference type="FunFam" id="3.30.930.10:FF:000022">
    <property type="entry name" value="Phenylalanine--tRNA ligase beta subunit"/>
    <property type="match status" value="1"/>
</dbReference>
<evidence type="ECO:0000259" key="19">
    <source>
        <dbReference type="PROSITE" id="PS51483"/>
    </source>
</evidence>
<dbReference type="InterPro" id="IPR012340">
    <property type="entry name" value="NA-bd_OB-fold"/>
</dbReference>
<dbReference type="GO" id="GO:0004826">
    <property type="term" value="F:phenylalanine-tRNA ligase activity"/>
    <property type="evidence" value="ECO:0007669"/>
    <property type="project" value="UniProtKB-UniRule"/>
</dbReference>
<evidence type="ECO:0000313" key="21">
    <source>
        <dbReference type="Proteomes" id="UP000287605"/>
    </source>
</evidence>
<reference evidence="20 21" key="1">
    <citation type="submission" date="2017-05" db="EMBL/GenBank/DDBJ databases">
        <title>Vagococcus spp. assemblies.</title>
        <authorList>
            <person name="Gulvik C.A."/>
        </authorList>
    </citation>
    <scope>NUCLEOTIDE SEQUENCE [LARGE SCALE GENOMIC DNA]</scope>
    <source>
        <strain evidence="20 21">CCUG 51432</strain>
    </source>
</reference>
<protein>
    <recommendedName>
        <fullName evidence="15">Phenylalanine--tRNA ligase beta subunit</fullName>
        <ecNumber evidence="15">6.1.1.20</ecNumber>
    </recommendedName>
    <alternativeName>
        <fullName evidence="15">Phenylalanyl-tRNA synthetase beta subunit</fullName>
        <shortName evidence="15">PheRS</shortName>
    </alternativeName>
</protein>
<dbReference type="EMBL" id="NGKA01000007">
    <property type="protein sequence ID" value="RSU12666.1"/>
    <property type="molecule type" value="Genomic_DNA"/>
</dbReference>
<dbReference type="Pfam" id="PF17759">
    <property type="entry name" value="tRNA_synthFbeta"/>
    <property type="match status" value="1"/>
</dbReference>
<dbReference type="PROSITE" id="PS51483">
    <property type="entry name" value="B5"/>
    <property type="match status" value="1"/>
</dbReference>
<dbReference type="AlphaFoldDB" id="A0A430AXA9"/>
<dbReference type="Proteomes" id="UP000287605">
    <property type="component" value="Unassembled WGS sequence"/>
</dbReference>
<evidence type="ECO:0000256" key="10">
    <source>
        <dbReference type="ARBA" id="ARBA00022842"/>
    </source>
</evidence>
<evidence type="ECO:0000256" key="2">
    <source>
        <dbReference type="ARBA" id="ARBA00008653"/>
    </source>
</evidence>
<evidence type="ECO:0000256" key="9">
    <source>
        <dbReference type="ARBA" id="ARBA00022840"/>
    </source>
</evidence>
<dbReference type="InterPro" id="IPR045060">
    <property type="entry name" value="Phe-tRNA-ligase_IIc_bsu"/>
</dbReference>
<feature type="domain" description="B5" evidence="19">
    <location>
        <begin position="410"/>
        <end position="485"/>
    </location>
</feature>
<dbReference type="GO" id="GO:0006432">
    <property type="term" value="P:phenylalanyl-tRNA aminoacylation"/>
    <property type="evidence" value="ECO:0007669"/>
    <property type="project" value="UniProtKB-UniRule"/>
</dbReference>
<dbReference type="PANTHER" id="PTHR10947:SF0">
    <property type="entry name" value="PHENYLALANINE--TRNA LIGASE BETA SUBUNIT"/>
    <property type="match status" value="1"/>
</dbReference>
<dbReference type="InterPro" id="IPR041616">
    <property type="entry name" value="PheRS_beta_core"/>
</dbReference>
<dbReference type="InterPro" id="IPR002547">
    <property type="entry name" value="tRNA-bd_dom"/>
</dbReference>
<evidence type="ECO:0000259" key="18">
    <source>
        <dbReference type="PROSITE" id="PS51447"/>
    </source>
</evidence>
<dbReference type="SUPFAM" id="SSF46955">
    <property type="entry name" value="Putative DNA-binding domain"/>
    <property type="match status" value="1"/>
</dbReference>
<feature type="domain" description="TRNA-binding" evidence="17">
    <location>
        <begin position="40"/>
        <end position="155"/>
    </location>
</feature>
<dbReference type="SUPFAM" id="SSF56037">
    <property type="entry name" value="PheT/TilS domain"/>
    <property type="match status" value="1"/>
</dbReference>